<proteinExistence type="predicted"/>
<dbReference type="PRINTS" id="PR01021">
    <property type="entry name" value="OMPADOMAIN"/>
</dbReference>
<keyword evidence="8" id="KW-1185">Reference proteome</keyword>
<evidence type="ECO:0000313" key="7">
    <source>
        <dbReference type="EMBL" id="TPE58825.1"/>
    </source>
</evidence>
<dbReference type="Pfam" id="PF13488">
    <property type="entry name" value="Gly-zipper_Omp"/>
    <property type="match status" value="1"/>
</dbReference>
<comment type="caution">
    <text evidence="7">The sequence shown here is derived from an EMBL/GenBank/DDBJ whole genome shotgun (WGS) entry which is preliminary data.</text>
</comment>
<dbReference type="InterPro" id="IPR050330">
    <property type="entry name" value="Bact_OuterMem_StrucFunc"/>
</dbReference>
<gene>
    <name evidence="7" type="ORF">FJQ54_16575</name>
</gene>
<dbReference type="PROSITE" id="PS01068">
    <property type="entry name" value="OMPA_1"/>
    <property type="match status" value="1"/>
</dbReference>
<accession>A0A501XE66</accession>
<evidence type="ECO:0000259" key="6">
    <source>
        <dbReference type="PROSITE" id="PS51123"/>
    </source>
</evidence>
<dbReference type="Gene3D" id="3.30.1330.60">
    <property type="entry name" value="OmpA-like domain"/>
    <property type="match status" value="1"/>
</dbReference>
<dbReference type="PROSITE" id="PS51123">
    <property type="entry name" value="OMPA_2"/>
    <property type="match status" value="1"/>
</dbReference>
<feature type="domain" description="OmpA-like" evidence="6">
    <location>
        <begin position="93"/>
        <end position="210"/>
    </location>
</feature>
<evidence type="ECO:0000256" key="1">
    <source>
        <dbReference type="ARBA" id="ARBA00004442"/>
    </source>
</evidence>
<evidence type="ECO:0000256" key="2">
    <source>
        <dbReference type="ARBA" id="ARBA00023136"/>
    </source>
</evidence>
<dbReference type="AlphaFoldDB" id="A0A501XE66"/>
<dbReference type="InterPro" id="IPR006690">
    <property type="entry name" value="OMPA-like_CS"/>
</dbReference>
<dbReference type="CDD" id="cd07185">
    <property type="entry name" value="OmpA_C-like"/>
    <property type="match status" value="1"/>
</dbReference>
<evidence type="ECO:0000256" key="3">
    <source>
        <dbReference type="ARBA" id="ARBA00023237"/>
    </source>
</evidence>
<dbReference type="SUPFAM" id="SSF103088">
    <property type="entry name" value="OmpA-like"/>
    <property type="match status" value="1"/>
</dbReference>
<dbReference type="InterPro" id="IPR006665">
    <property type="entry name" value="OmpA-like"/>
</dbReference>
<comment type="subcellular location">
    <subcellularLocation>
        <location evidence="1">Cell outer membrane</location>
    </subcellularLocation>
</comment>
<dbReference type="InterPro" id="IPR006664">
    <property type="entry name" value="OMP_bac"/>
</dbReference>
<dbReference type="InterPro" id="IPR039567">
    <property type="entry name" value="Gly-zipper"/>
</dbReference>
<dbReference type="InterPro" id="IPR036737">
    <property type="entry name" value="OmpA-like_sf"/>
</dbReference>
<keyword evidence="3" id="KW-0998">Cell outer membrane</keyword>
<dbReference type="OrthoDB" id="9782229at2"/>
<protein>
    <submittedName>
        <fullName evidence="7">OmpA family protein</fullName>
    </submittedName>
</protein>
<feature type="region of interest" description="Disordered" evidence="5">
    <location>
        <begin position="181"/>
        <end position="200"/>
    </location>
</feature>
<evidence type="ECO:0000256" key="5">
    <source>
        <dbReference type="SAM" id="MobiDB-lite"/>
    </source>
</evidence>
<dbReference type="GO" id="GO:0009279">
    <property type="term" value="C:cell outer membrane"/>
    <property type="evidence" value="ECO:0007669"/>
    <property type="project" value="UniProtKB-SubCell"/>
</dbReference>
<dbReference type="EMBL" id="VFSU01000034">
    <property type="protein sequence ID" value="TPE58825.1"/>
    <property type="molecule type" value="Genomic_DNA"/>
</dbReference>
<name>A0A501XE66_9SPHN</name>
<dbReference type="PANTHER" id="PTHR30329:SF21">
    <property type="entry name" value="LIPOPROTEIN YIAD-RELATED"/>
    <property type="match status" value="1"/>
</dbReference>
<dbReference type="PANTHER" id="PTHR30329">
    <property type="entry name" value="STATOR ELEMENT OF FLAGELLAR MOTOR COMPLEX"/>
    <property type="match status" value="1"/>
</dbReference>
<keyword evidence="2 4" id="KW-0472">Membrane</keyword>
<evidence type="ECO:0000313" key="8">
    <source>
        <dbReference type="Proteomes" id="UP000319897"/>
    </source>
</evidence>
<sequence>MIGGAMAALLLVSGCSTDPVTGQQTLNRGGKGALVGGLGGALLGGLIGGNTGALIGAGVGSIAGGGVGSYMDKQERELRQATAGTEIQVEREGDEIKLVFPDTITFDFNSYVVRPEMRGQLQEVAKVLNAYPSTVIGVFGHTDNVGSAAANQRLSEQRAEAVVGSLESFGVSRARMQPRGFGFTQPVASNDTPEGRAQNRRVEIRIVPVSQEQMQQAR</sequence>
<dbReference type="Pfam" id="PF00691">
    <property type="entry name" value="OmpA"/>
    <property type="match status" value="1"/>
</dbReference>
<dbReference type="Proteomes" id="UP000319897">
    <property type="component" value="Unassembled WGS sequence"/>
</dbReference>
<reference evidence="7 8" key="1">
    <citation type="submission" date="2019-06" db="EMBL/GenBank/DDBJ databases">
        <authorList>
            <person name="Lee I."/>
            <person name="Jang G.I."/>
            <person name="Hwang C.Y."/>
        </authorList>
    </citation>
    <scope>NUCLEOTIDE SEQUENCE [LARGE SCALE GENOMIC DNA]</scope>
    <source>
        <strain evidence="7 8">PAMC 28131</strain>
    </source>
</reference>
<organism evidence="7 8">
    <name type="scientific">Sandaracinobacter neustonicus</name>
    <dbReference type="NCBI Taxonomy" id="1715348"/>
    <lineage>
        <taxon>Bacteria</taxon>
        <taxon>Pseudomonadati</taxon>
        <taxon>Pseudomonadota</taxon>
        <taxon>Alphaproteobacteria</taxon>
        <taxon>Sphingomonadales</taxon>
        <taxon>Sphingosinicellaceae</taxon>
        <taxon>Sandaracinobacter</taxon>
    </lineage>
</organism>
<evidence type="ECO:0000256" key="4">
    <source>
        <dbReference type="PROSITE-ProRule" id="PRU00473"/>
    </source>
</evidence>